<sequence>MPLIKKTTRIKRGTAKRMNPWGRGVMLSWLKSLPGRAGLTEKAASAVLSPTHQDIPGYHLPQTQDALTTAPARQIYLQQLWDNCALPAEQYQTLYFTPLAQLLARVQNVPATSSGPWSGSGGYGDMVVRYVTCAVRLAKAHLLPPGAAPEEQAAQGVLWNAVVYWSALFYHLPLLSQLTGELRSGEPWLPGTSVPLEPYRFRFNPTPPRANVVQSAATLMACQLLPRRATGWLSTVPATLDCLAQHLCGLPSPLPVIDELLATAAEKSGAVILPVTPQSLVSSPEATALMPFIGTEPAISAGRDTIAPADPLPGAMALHSALAADEILPSADEVISHDGTGGIISEVTPAPDDDMQALLALLGNDADAAEPDEPTAEVIPPCGADEPVPGPAHQPAPCASVSLVASEHDNSQASVVTVQKGEPFVAGYSNDLVQEGEVFWKWLRNGVRNGSLPVNGPDDALQVVAGFVLLPVPGLFYRYLKEAGHDSEKRESVQQAFERLNFHRRQDNRRYFFARIYATEDQQGSFRQVKGYLVKASQLFNPVPQDSCYLMIS</sequence>
<dbReference type="InterPro" id="IPR011119">
    <property type="entry name" value="Unchr_helicase_relaxase_TraI"/>
</dbReference>
<proteinExistence type="predicted"/>
<dbReference type="SUPFAM" id="SSF46785">
    <property type="entry name" value="Winged helix' DNA-binding domain"/>
    <property type="match status" value="1"/>
</dbReference>
<name>A0A291E3J1_9ENTR</name>
<evidence type="ECO:0000313" key="3">
    <source>
        <dbReference type="EMBL" id="ATF94476.1"/>
    </source>
</evidence>
<dbReference type="InterPro" id="IPR036388">
    <property type="entry name" value="WH-like_DNA-bd_sf"/>
</dbReference>
<protein>
    <submittedName>
        <fullName evidence="3">Relaxase</fullName>
    </submittedName>
</protein>
<dbReference type="AlphaFoldDB" id="A0A291E3J1"/>
<accession>A0A291E3J1</accession>
<evidence type="ECO:0000313" key="4">
    <source>
        <dbReference type="Proteomes" id="UP000217979"/>
    </source>
</evidence>
<dbReference type="InterPro" id="IPR036390">
    <property type="entry name" value="WH_DNA-bd_sf"/>
</dbReference>
<gene>
    <name evidence="3" type="ORF">CO704_21440</name>
</gene>
<dbReference type="Gene3D" id="1.10.10.10">
    <property type="entry name" value="Winged helix-like DNA-binding domain superfamily/Winged helix DNA-binding domain"/>
    <property type="match status" value="1"/>
</dbReference>
<reference evidence="3 4" key="1">
    <citation type="submission" date="2017-09" db="EMBL/GenBank/DDBJ databases">
        <title>FDA dAtabase for Regulatory Grade micrObial Sequences (FDA-ARGOS): Supporting development and validation of Infectious Disease Dx tests.</title>
        <authorList>
            <person name="Minogue T."/>
            <person name="Wolcott M."/>
            <person name="Wasieloski L."/>
            <person name="Aguilar W."/>
            <person name="Moore D."/>
            <person name="Tallon L."/>
            <person name="Sadzewicz L."/>
            <person name="Ott S."/>
            <person name="Zhao X."/>
            <person name="Nagaraj S."/>
            <person name="Vavikolanu K."/>
            <person name="Aluvathingal J."/>
            <person name="Nadendla S."/>
            <person name="Sichtig H."/>
        </authorList>
    </citation>
    <scope>NUCLEOTIDE SEQUENCE [LARGE SCALE GENOMIC DNA]</scope>
    <source>
        <strain evidence="3 4">FDAARGOS_392</strain>
    </source>
</reference>
<dbReference type="InterPro" id="IPR022391">
    <property type="entry name" value="ICE_relaxase_PFGI-1"/>
</dbReference>
<feature type="domain" description="Putative conjugal transfer nickase/helicase TraI C-terminal" evidence="2">
    <location>
        <begin position="435"/>
        <end position="551"/>
    </location>
</feature>
<dbReference type="InterPro" id="IPR011093">
    <property type="entry name" value="TraI_2_C"/>
</dbReference>
<evidence type="ECO:0000259" key="2">
    <source>
        <dbReference type="Pfam" id="PF07515"/>
    </source>
</evidence>
<dbReference type="Gene3D" id="2.40.10.200">
    <property type="entry name" value="STY4665 C-terminal domain-like"/>
    <property type="match status" value="1"/>
</dbReference>
<evidence type="ECO:0000259" key="1">
    <source>
        <dbReference type="Pfam" id="PF07514"/>
    </source>
</evidence>
<dbReference type="Pfam" id="PF07515">
    <property type="entry name" value="TraI_2_C"/>
    <property type="match status" value="1"/>
</dbReference>
<dbReference type="Proteomes" id="UP000217979">
    <property type="component" value="Chromosome"/>
</dbReference>
<organism evidence="3 4">
    <name type="scientific">Cedecea neteri</name>
    <dbReference type="NCBI Taxonomy" id="158822"/>
    <lineage>
        <taxon>Bacteria</taxon>
        <taxon>Pseudomonadati</taxon>
        <taxon>Pseudomonadota</taxon>
        <taxon>Gammaproteobacteria</taxon>
        <taxon>Enterobacterales</taxon>
        <taxon>Enterobacteriaceae</taxon>
        <taxon>Cedecea</taxon>
    </lineage>
</organism>
<dbReference type="Gene3D" id="1.10.3210.40">
    <property type="match status" value="1"/>
</dbReference>
<dbReference type="NCBIfam" id="TIGR03760">
    <property type="entry name" value="ICE_TraI_Pfluor"/>
    <property type="match status" value="1"/>
</dbReference>
<feature type="domain" description="Uncharacterised" evidence="1">
    <location>
        <begin position="57"/>
        <end position="265"/>
    </location>
</feature>
<dbReference type="Pfam" id="PF07514">
    <property type="entry name" value="TraI_2"/>
    <property type="match status" value="1"/>
</dbReference>
<dbReference type="EMBL" id="CP023525">
    <property type="protein sequence ID" value="ATF94476.1"/>
    <property type="molecule type" value="Genomic_DNA"/>
</dbReference>